<sequence>MLLPSMLLHLLPPPTGLCESDLPYEQFATSPPSFGSSTIKSVHWQRYVLPILEFRHCLLLCLSTGIATPDLRSAKGVSGLTRQMKIVVYSDVATNDSEDTNDMYDGDKVFEICLADIQNDEDQSYRKIRLRGEVQRMYKGGIEDTNDMYNGDKGFQICLADIQNDEDQSYRKIRLRAETLIGAHVDIQQIRCKMRKIMVNQTTSCDLKELVQKFVLEVIGKGIEKATSSIYPLENVFIRKVKS</sequence>
<name>A0A834YPS6_TETSI</name>
<dbReference type="OrthoDB" id="9834376at2759"/>
<dbReference type="SMART" id="SM01397">
    <property type="entry name" value="Ribosomal_S3Ae"/>
    <property type="match status" value="1"/>
</dbReference>
<evidence type="ECO:0000256" key="3">
    <source>
        <dbReference type="ARBA" id="ARBA00023274"/>
    </source>
</evidence>
<dbReference type="PANTHER" id="PTHR11830">
    <property type="entry name" value="40S RIBOSOMAL PROTEIN S3A"/>
    <property type="match status" value="1"/>
</dbReference>
<keyword evidence="1" id="KW-0963">Cytoplasm</keyword>
<dbReference type="GO" id="GO:0003735">
    <property type="term" value="F:structural constituent of ribosome"/>
    <property type="evidence" value="ECO:0007669"/>
    <property type="project" value="InterPro"/>
</dbReference>
<dbReference type="GO" id="GO:1990904">
    <property type="term" value="C:ribonucleoprotein complex"/>
    <property type="evidence" value="ECO:0007669"/>
    <property type="project" value="UniProtKB-KW"/>
</dbReference>
<protein>
    <submittedName>
        <fullName evidence="5">Uncharacterized protein</fullName>
    </submittedName>
</protein>
<accession>A0A834YPS6</accession>
<dbReference type="GO" id="GO:0006412">
    <property type="term" value="P:translation"/>
    <property type="evidence" value="ECO:0007669"/>
    <property type="project" value="InterPro"/>
</dbReference>
<keyword evidence="2" id="KW-0689">Ribosomal protein</keyword>
<keyword evidence="4" id="KW-0732">Signal</keyword>
<dbReference type="Proteomes" id="UP000655225">
    <property type="component" value="Unassembled WGS sequence"/>
</dbReference>
<reference evidence="5 6" key="1">
    <citation type="submission" date="2020-04" db="EMBL/GenBank/DDBJ databases">
        <title>Plant Genome Project.</title>
        <authorList>
            <person name="Zhang R.-G."/>
        </authorList>
    </citation>
    <scope>NUCLEOTIDE SEQUENCE [LARGE SCALE GENOMIC DNA]</scope>
    <source>
        <strain evidence="5">YNK0</strain>
        <tissue evidence="5">Leaf</tissue>
    </source>
</reference>
<keyword evidence="6" id="KW-1185">Reference proteome</keyword>
<evidence type="ECO:0000313" key="5">
    <source>
        <dbReference type="EMBL" id="KAF8392060.1"/>
    </source>
</evidence>
<comment type="caution">
    <text evidence="5">The sequence shown here is derived from an EMBL/GenBank/DDBJ whole genome shotgun (WGS) entry which is preliminary data.</text>
</comment>
<evidence type="ECO:0000256" key="2">
    <source>
        <dbReference type="ARBA" id="ARBA00022980"/>
    </source>
</evidence>
<dbReference type="InterPro" id="IPR001593">
    <property type="entry name" value="Ribosomal_eS1"/>
</dbReference>
<dbReference type="GO" id="GO:0005840">
    <property type="term" value="C:ribosome"/>
    <property type="evidence" value="ECO:0007669"/>
    <property type="project" value="UniProtKB-KW"/>
</dbReference>
<dbReference type="AlphaFoldDB" id="A0A834YPS6"/>
<evidence type="ECO:0000256" key="4">
    <source>
        <dbReference type="SAM" id="SignalP"/>
    </source>
</evidence>
<feature type="signal peptide" evidence="4">
    <location>
        <begin position="1"/>
        <end position="18"/>
    </location>
</feature>
<evidence type="ECO:0000256" key="1">
    <source>
        <dbReference type="ARBA" id="ARBA00022490"/>
    </source>
</evidence>
<keyword evidence="3" id="KW-0687">Ribonucleoprotein</keyword>
<gene>
    <name evidence="5" type="ORF">HHK36_022401</name>
</gene>
<organism evidence="5 6">
    <name type="scientific">Tetracentron sinense</name>
    <name type="common">Spur-leaf</name>
    <dbReference type="NCBI Taxonomy" id="13715"/>
    <lineage>
        <taxon>Eukaryota</taxon>
        <taxon>Viridiplantae</taxon>
        <taxon>Streptophyta</taxon>
        <taxon>Embryophyta</taxon>
        <taxon>Tracheophyta</taxon>
        <taxon>Spermatophyta</taxon>
        <taxon>Magnoliopsida</taxon>
        <taxon>Trochodendrales</taxon>
        <taxon>Trochodendraceae</taxon>
        <taxon>Tetracentron</taxon>
    </lineage>
</organism>
<proteinExistence type="predicted"/>
<feature type="chain" id="PRO_5032834543" evidence="4">
    <location>
        <begin position="19"/>
        <end position="243"/>
    </location>
</feature>
<evidence type="ECO:0000313" key="6">
    <source>
        <dbReference type="Proteomes" id="UP000655225"/>
    </source>
</evidence>
<dbReference type="Pfam" id="PF01015">
    <property type="entry name" value="Ribosomal_S3Ae"/>
    <property type="match status" value="1"/>
</dbReference>
<dbReference type="EMBL" id="JABCRI010000016">
    <property type="protein sequence ID" value="KAF8392060.1"/>
    <property type="molecule type" value="Genomic_DNA"/>
</dbReference>